<dbReference type="PANTHER" id="PTHR40035:SF1">
    <property type="entry name" value="ATP SYNTHASE PROTEIN I"/>
    <property type="match status" value="1"/>
</dbReference>
<feature type="transmembrane region" description="Helical" evidence="6">
    <location>
        <begin position="95"/>
        <end position="117"/>
    </location>
</feature>
<feature type="transmembrane region" description="Helical" evidence="6">
    <location>
        <begin position="34"/>
        <end position="52"/>
    </location>
</feature>
<dbReference type="OrthoDB" id="2355635at2"/>
<keyword evidence="2" id="KW-1003">Cell membrane</keyword>
<gene>
    <name evidence="7" type="ORF">AF332_04305</name>
</gene>
<dbReference type="GO" id="GO:0005886">
    <property type="term" value="C:plasma membrane"/>
    <property type="evidence" value="ECO:0007669"/>
    <property type="project" value="UniProtKB-SubCell"/>
</dbReference>
<dbReference type="InterPro" id="IPR039072">
    <property type="entry name" value="ATP_synth_I_Bacilli"/>
</dbReference>
<reference evidence="8" key="1">
    <citation type="submission" date="2015-07" db="EMBL/GenBank/DDBJ databases">
        <title>Fjat-10036 dsm4.</title>
        <authorList>
            <person name="Liu B."/>
            <person name="Wang J."/>
            <person name="Zhu Y."/>
            <person name="Liu G."/>
            <person name="Chen Q."/>
            <person name="Chen Z."/>
            <person name="Lan J."/>
            <person name="Che J."/>
            <person name="Ge C."/>
            <person name="Shi H."/>
            <person name="Pan Z."/>
            <person name="Liu X."/>
        </authorList>
    </citation>
    <scope>NUCLEOTIDE SEQUENCE [LARGE SCALE GENOMIC DNA]</scope>
    <source>
        <strain evidence="8">DSM 4</strain>
    </source>
</reference>
<dbReference type="EMBL" id="LGUF01000007">
    <property type="protein sequence ID" value="KON86116.1"/>
    <property type="molecule type" value="Genomic_DNA"/>
</dbReference>
<dbReference type="Proteomes" id="UP000037109">
    <property type="component" value="Unassembled WGS sequence"/>
</dbReference>
<dbReference type="InterPro" id="IPR005598">
    <property type="entry name" value="ATP_synth_I"/>
</dbReference>
<proteinExistence type="predicted"/>
<keyword evidence="5 6" id="KW-0472">Membrane</keyword>
<accession>A0A0M0G9J7</accession>
<evidence type="ECO:0000256" key="5">
    <source>
        <dbReference type="ARBA" id="ARBA00023136"/>
    </source>
</evidence>
<dbReference type="PATRIC" id="fig|1459.3.peg.893"/>
<comment type="subcellular location">
    <subcellularLocation>
        <location evidence="1">Cell membrane</location>
        <topology evidence="1">Multi-pass membrane protein</topology>
    </subcellularLocation>
</comment>
<dbReference type="STRING" id="1459.AF332_04305"/>
<evidence type="ECO:0000256" key="3">
    <source>
        <dbReference type="ARBA" id="ARBA00022692"/>
    </source>
</evidence>
<dbReference type="RefSeq" id="WP_053433473.1">
    <property type="nucleotide sequence ID" value="NZ_LGUF01000007.1"/>
</dbReference>
<dbReference type="AlphaFoldDB" id="A0A0M0G9J7"/>
<keyword evidence="4 6" id="KW-1133">Transmembrane helix</keyword>
<protein>
    <submittedName>
        <fullName evidence="7">ATP synthase I</fullName>
    </submittedName>
</protein>
<evidence type="ECO:0000313" key="8">
    <source>
        <dbReference type="Proteomes" id="UP000037109"/>
    </source>
</evidence>
<name>A0A0M0G9J7_SPOGL</name>
<evidence type="ECO:0000256" key="1">
    <source>
        <dbReference type="ARBA" id="ARBA00004651"/>
    </source>
</evidence>
<keyword evidence="3 6" id="KW-0812">Transmembrane</keyword>
<sequence length="124" mass="14284">MPEIKAIFQRQRKYIFLLLSVYVLGWGFTPYQSIFLGLILGTSFSLFNLWLISRKTLQFGEAVERGEKVRSLGTVSRMATAVLAVMISLEYPDKLHLISVVIGLMTSYIVIMIDYFLQSFHLRK</sequence>
<dbReference type="PANTHER" id="PTHR40035">
    <property type="entry name" value="ATP SYNTHASE PROTEIN I"/>
    <property type="match status" value="1"/>
</dbReference>
<organism evidence="7 8">
    <name type="scientific">Sporosarcina globispora</name>
    <name type="common">Bacillus globisporus</name>
    <dbReference type="NCBI Taxonomy" id="1459"/>
    <lineage>
        <taxon>Bacteria</taxon>
        <taxon>Bacillati</taxon>
        <taxon>Bacillota</taxon>
        <taxon>Bacilli</taxon>
        <taxon>Bacillales</taxon>
        <taxon>Caryophanaceae</taxon>
        <taxon>Sporosarcina</taxon>
    </lineage>
</organism>
<evidence type="ECO:0000256" key="4">
    <source>
        <dbReference type="ARBA" id="ARBA00022989"/>
    </source>
</evidence>
<feature type="transmembrane region" description="Helical" evidence="6">
    <location>
        <begin position="12"/>
        <end position="28"/>
    </location>
</feature>
<evidence type="ECO:0000256" key="6">
    <source>
        <dbReference type="SAM" id="Phobius"/>
    </source>
</evidence>
<keyword evidence="8" id="KW-1185">Reference proteome</keyword>
<evidence type="ECO:0000313" key="7">
    <source>
        <dbReference type="EMBL" id="KON86116.1"/>
    </source>
</evidence>
<comment type="caution">
    <text evidence="7">The sequence shown here is derived from an EMBL/GenBank/DDBJ whole genome shotgun (WGS) entry which is preliminary data.</text>
</comment>
<dbReference type="Pfam" id="PF03899">
    <property type="entry name" value="ATP-synt_I"/>
    <property type="match status" value="1"/>
</dbReference>
<evidence type="ECO:0000256" key="2">
    <source>
        <dbReference type="ARBA" id="ARBA00022475"/>
    </source>
</evidence>